<accession>A0A9J6DP31</accession>
<dbReference type="GO" id="GO:0005524">
    <property type="term" value="F:ATP binding"/>
    <property type="evidence" value="ECO:0007669"/>
    <property type="project" value="InterPro"/>
</dbReference>
<dbReference type="InterPro" id="IPR003439">
    <property type="entry name" value="ABC_transporter-like_ATP-bd"/>
</dbReference>
<dbReference type="Gene3D" id="3.40.50.300">
    <property type="entry name" value="P-loop containing nucleotide triphosphate hydrolases"/>
    <property type="match status" value="1"/>
</dbReference>
<keyword evidence="3" id="KW-0813">Transport</keyword>
<evidence type="ECO:0000256" key="6">
    <source>
        <dbReference type="ARBA" id="ARBA00023136"/>
    </source>
</evidence>
<organism evidence="8 9">
    <name type="scientific">Rhipicephalus microplus</name>
    <name type="common">Cattle tick</name>
    <name type="synonym">Boophilus microplus</name>
    <dbReference type="NCBI Taxonomy" id="6941"/>
    <lineage>
        <taxon>Eukaryota</taxon>
        <taxon>Metazoa</taxon>
        <taxon>Ecdysozoa</taxon>
        <taxon>Arthropoda</taxon>
        <taxon>Chelicerata</taxon>
        <taxon>Arachnida</taxon>
        <taxon>Acari</taxon>
        <taxon>Parasitiformes</taxon>
        <taxon>Ixodida</taxon>
        <taxon>Ixodoidea</taxon>
        <taxon>Ixodidae</taxon>
        <taxon>Rhipicephalinae</taxon>
        <taxon>Rhipicephalus</taxon>
        <taxon>Boophilus</taxon>
    </lineage>
</organism>
<reference evidence="8" key="2">
    <citation type="submission" date="2021-09" db="EMBL/GenBank/DDBJ databases">
        <authorList>
            <person name="Jia N."/>
            <person name="Wang J."/>
            <person name="Shi W."/>
            <person name="Du L."/>
            <person name="Sun Y."/>
            <person name="Zhan W."/>
            <person name="Jiang J."/>
            <person name="Wang Q."/>
            <person name="Zhang B."/>
            <person name="Ji P."/>
            <person name="Sakyi L.B."/>
            <person name="Cui X."/>
            <person name="Yuan T."/>
            <person name="Jiang B."/>
            <person name="Yang W."/>
            <person name="Lam T.T.-Y."/>
            <person name="Chang Q."/>
            <person name="Ding S."/>
            <person name="Wang X."/>
            <person name="Zhu J."/>
            <person name="Ruan X."/>
            <person name="Zhao L."/>
            <person name="Wei J."/>
            <person name="Que T."/>
            <person name="Du C."/>
            <person name="Cheng J."/>
            <person name="Dai P."/>
            <person name="Han X."/>
            <person name="Huang E."/>
            <person name="Gao Y."/>
            <person name="Liu J."/>
            <person name="Shao H."/>
            <person name="Ye R."/>
            <person name="Li L."/>
            <person name="Wei W."/>
            <person name="Wang X."/>
            <person name="Wang C."/>
            <person name="Huo Q."/>
            <person name="Li W."/>
            <person name="Guo W."/>
            <person name="Chen H."/>
            <person name="Chen S."/>
            <person name="Zhou L."/>
            <person name="Zhou L."/>
            <person name="Ni X."/>
            <person name="Tian J."/>
            <person name="Zhou Y."/>
            <person name="Sheng Y."/>
            <person name="Liu T."/>
            <person name="Pan Y."/>
            <person name="Xia L."/>
            <person name="Li J."/>
            <person name="Zhao F."/>
            <person name="Cao W."/>
        </authorList>
    </citation>
    <scope>NUCLEOTIDE SEQUENCE</scope>
    <source>
        <strain evidence="8">Rmic-2018</strain>
        <tissue evidence="8">Larvae</tissue>
    </source>
</reference>
<proteinExistence type="inferred from homology"/>
<dbReference type="InterPro" id="IPR050352">
    <property type="entry name" value="ABCG_transporters"/>
</dbReference>
<keyword evidence="9" id="KW-1185">Reference proteome</keyword>
<dbReference type="VEuPathDB" id="VectorBase:LOC119172640"/>
<evidence type="ECO:0000256" key="4">
    <source>
        <dbReference type="ARBA" id="ARBA00022692"/>
    </source>
</evidence>
<keyword evidence="6" id="KW-0472">Membrane</keyword>
<comment type="similarity">
    <text evidence="2">Belongs to the ABC transporter superfamily. ABCG family. Eye pigment precursor importer (TC 3.A.1.204) subfamily.</text>
</comment>
<comment type="subcellular location">
    <subcellularLocation>
        <location evidence="1">Membrane</location>
        <topology evidence="1">Multi-pass membrane protein</topology>
    </subcellularLocation>
</comment>
<dbReference type="Pfam" id="PF00005">
    <property type="entry name" value="ABC_tran"/>
    <property type="match status" value="1"/>
</dbReference>
<keyword evidence="4" id="KW-0812">Transmembrane</keyword>
<dbReference type="GO" id="GO:0016887">
    <property type="term" value="F:ATP hydrolysis activity"/>
    <property type="evidence" value="ECO:0007669"/>
    <property type="project" value="InterPro"/>
</dbReference>
<evidence type="ECO:0000256" key="1">
    <source>
        <dbReference type="ARBA" id="ARBA00004141"/>
    </source>
</evidence>
<evidence type="ECO:0000313" key="8">
    <source>
        <dbReference type="EMBL" id="KAH8023911.1"/>
    </source>
</evidence>
<dbReference type="Proteomes" id="UP000821866">
    <property type="component" value="Chromosome 6"/>
</dbReference>
<evidence type="ECO:0000256" key="2">
    <source>
        <dbReference type="ARBA" id="ARBA00005814"/>
    </source>
</evidence>
<keyword evidence="5" id="KW-1133">Transmembrane helix</keyword>
<dbReference type="AlphaFoldDB" id="A0A9J6DP31"/>
<evidence type="ECO:0000256" key="3">
    <source>
        <dbReference type="ARBA" id="ARBA00022448"/>
    </source>
</evidence>
<sequence>MIQGADKTSQSFTEGSGIFNGYVSKRSQNASGKNNPSRWCATTSALENGDSALLKPEGPRSSVTLEWKNVSYAVTHGKEKKTLVTNMYGKALPGTMTAIMGPSGAGKTTLLNVLSGHYGKGYEGEVQVNGWVRHTELFNRQSCYVMQDDCLLPELTVRESLEMSVRLRMPSLASAKRAHLVRKT</sequence>
<comment type="caution">
    <text evidence="8">The sequence shown here is derived from an EMBL/GenBank/DDBJ whole genome shotgun (WGS) entry which is preliminary data.</text>
</comment>
<reference evidence="8" key="1">
    <citation type="journal article" date="2020" name="Cell">
        <title>Large-Scale Comparative Analyses of Tick Genomes Elucidate Their Genetic Diversity and Vector Capacities.</title>
        <authorList>
            <consortium name="Tick Genome and Microbiome Consortium (TIGMIC)"/>
            <person name="Jia N."/>
            <person name="Wang J."/>
            <person name="Shi W."/>
            <person name="Du L."/>
            <person name="Sun Y."/>
            <person name="Zhan W."/>
            <person name="Jiang J.F."/>
            <person name="Wang Q."/>
            <person name="Zhang B."/>
            <person name="Ji P."/>
            <person name="Bell-Sakyi L."/>
            <person name="Cui X.M."/>
            <person name="Yuan T.T."/>
            <person name="Jiang B.G."/>
            <person name="Yang W.F."/>
            <person name="Lam T.T."/>
            <person name="Chang Q.C."/>
            <person name="Ding S.J."/>
            <person name="Wang X.J."/>
            <person name="Zhu J.G."/>
            <person name="Ruan X.D."/>
            <person name="Zhao L."/>
            <person name="Wei J.T."/>
            <person name="Ye R.Z."/>
            <person name="Que T.C."/>
            <person name="Du C.H."/>
            <person name="Zhou Y.H."/>
            <person name="Cheng J.X."/>
            <person name="Dai P.F."/>
            <person name="Guo W.B."/>
            <person name="Han X.H."/>
            <person name="Huang E.J."/>
            <person name="Li L.F."/>
            <person name="Wei W."/>
            <person name="Gao Y.C."/>
            <person name="Liu J.Z."/>
            <person name="Shao H.Z."/>
            <person name="Wang X."/>
            <person name="Wang C.C."/>
            <person name="Yang T.C."/>
            <person name="Huo Q.B."/>
            <person name="Li W."/>
            <person name="Chen H.Y."/>
            <person name="Chen S.E."/>
            <person name="Zhou L.G."/>
            <person name="Ni X.B."/>
            <person name="Tian J.H."/>
            <person name="Sheng Y."/>
            <person name="Liu T."/>
            <person name="Pan Y.S."/>
            <person name="Xia L.Y."/>
            <person name="Li J."/>
            <person name="Zhao F."/>
            <person name="Cao W.C."/>
        </authorList>
    </citation>
    <scope>NUCLEOTIDE SEQUENCE</scope>
    <source>
        <strain evidence="8">Rmic-2018</strain>
    </source>
</reference>
<protein>
    <recommendedName>
        <fullName evidence="7">ABC transporter domain-containing protein</fullName>
    </recommendedName>
</protein>
<dbReference type="SUPFAM" id="SSF52540">
    <property type="entry name" value="P-loop containing nucleoside triphosphate hydrolases"/>
    <property type="match status" value="1"/>
</dbReference>
<dbReference type="EMBL" id="JABSTU010000008">
    <property type="protein sequence ID" value="KAH8023911.1"/>
    <property type="molecule type" value="Genomic_DNA"/>
</dbReference>
<name>A0A9J6DP31_RHIMP</name>
<dbReference type="GO" id="GO:0042626">
    <property type="term" value="F:ATPase-coupled transmembrane transporter activity"/>
    <property type="evidence" value="ECO:0007669"/>
    <property type="project" value="TreeGrafter"/>
</dbReference>
<evidence type="ECO:0000313" key="9">
    <source>
        <dbReference type="Proteomes" id="UP000821866"/>
    </source>
</evidence>
<dbReference type="InterPro" id="IPR027417">
    <property type="entry name" value="P-loop_NTPase"/>
</dbReference>
<evidence type="ECO:0000259" key="7">
    <source>
        <dbReference type="Pfam" id="PF00005"/>
    </source>
</evidence>
<dbReference type="GO" id="GO:0005886">
    <property type="term" value="C:plasma membrane"/>
    <property type="evidence" value="ECO:0007669"/>
    <property type="project" value="TreeGrafter"/>
</dbReference>
<dbReference type="PANTHER" id="PTHR48041:SF78">
    <property type="entry name" value="ABC TRANSPORTER EXPRESSED IN TRACHEA, ISOFORM A"/>
    <property type="match status" value="1"/>
</dbReference>
<gene>
    <name evidence="8" type="ORF">HPB51_019148</name>
</gene>
<evidence type="ECO:0000256" key="5">
    <source>
        <dbReference type="ARBA" id="ARBA00022989"/>
    </source>
</evidence>
<feature type="domain" description="ABC transporter" evidence="7">
    <location>
        <begin position="90"/>
        <end position="173"/>
    </location>
</feature>
<dbReference type="PANTHER" id="PTHR48041">
    <property type="entry name" value="ABC TRANSPORTER G FAMILY MEMBER 28"/>
    <property type="match status" value="1"/>
</dbReference>